<dbReference type="GO" id="GO:0060041">
    <property type="term" value="P:retina development in camera-type eye"/>
    <property type="evidence" value="ECO:0007669"/>
    <property type="project" value="TreeGrafter"/>
</dbReference>
<keyword evidence="3" id="KW-0963">Cytoplasm</keyword>
<keyword evidence="9" id="KW-1185">Reference proteome</keyword>
<feature type="domain" description="Doublecortin" evidence="7">
    <location>
        <begin position="161"/>
        <end position="227"/>
    </location>
</feature>
<keyword evidence="4" id="KW-0677">Repeat</keyword>
<feature type="domain" description="Doublecortin" evidence="7">
    <location>
        <begin position="36"/>
        <end position="118"/>
    </location>
</feature>
<dbReference type="GO" id="GO:0035556">
    <property type="term" value="P:intracellular signal transduction"/>
    <property type="evidence" value="ECO:0007669"/>
    <property type="project" value="InterPro"/>
</dbReference>
<dbReference type="FunFam" id="3.10.20.230:FF:000006">
    <property type="entry name" value="Oxygen-regulated protein 1"/>
    <property type="match status" value="1"/>
</dbReference>
<dbReference type="GO" id="GO:0042461">
    <property type="term" value="P:photoreceptor cell development"/>
    <property type="evidence" value="ECO:0007669"/>
    <property type="project" value="TreeGrafter"/>
</dbReference>
<dbReference type="InterPro" id="IPR036572">
    <property type="entry name" value="Doublecortin_dom_sf"/>
</dbReference>
<dbReference type="SUPFAM" id="SSF89837">
    <property type="entry name" value="Doublecortin (DC)"/>
    <property type="match status" value="2"/>
</dbReference>
<evidence type="ECO:0000313" key="9">
    <source>
        <dbReference type="Proteomes" id="UP000694569"/>
    </source>
</evidence>
<dbReference type="InterPro" id="IPR003533">
    <property type="entry name" value="Doublecortin_dom"/>
</dbReference>
<dbReference type="GeneTree" id="ENSGT00940000154242"/>
<organism evidence="8 9">
    <name type="scientific">Leptobrachium leishanense</name>
    <name type="common">Leishan spiny toad</name>
    <dbReference type="NCBI Taxonomy" id="445787"/>
    <lineage>
        <taxon>Eukaryota</taxon>
        <taxon>Metazoa</taxon>
        <taxon>Chordata</taxon>
        <taxon>Craniata</taxon>
        <taxon>Vertebrata</taxon>
        <taxon>Euteleostomi</taxon>
        <taxon>Amphibia</taxon>
        <taxon>Batrachia</taxon>
        <taxon>Anura</taxon>
        <taxon>Pelobatoidea</taxon>
        <taxon>Megophryidae</taxon>
        <taxon>Leptobrachium</taxon>
    </lineage>
</organism>
<evidence type="ECO:0000256" key="1">
    <source>
        <dbReference type="ARBA" id="ARBA00004316"/>
    </source>
</evidence>
<evidence type="ECO:0000256" key="4">
    <source>
        <dbReference type="ARBA" id="ARBA00022737"/>
    </source>
</evidence>
<dbReference type="SMART" id="SM00537">
    <property type="entry name" value="DCX"/>
    <property type="match status" value="2"/>
</dbReference>
<accession>A0A8C5MHS2</accession>
<feature type="region of interest" description="Disordered" evidence="6">
    <location>
        <begin position="1"/>
        <end position="23"/>
    </location>
</feature>
<feature type="region of interest" description="Disordered" evidence="6">
    <location>
        <begin position="120"/>
        <end position="143"/>
    </location>
</feature>
<comment type="subcellular location">
    <subcellularLocation>
        <location evidence="1">Cell projection</location>
    </subcellularLocation>
    <subcellularLocation>
        <location evidence="2">Cytoplasm</location>
    </subcellularLocation>
</comment>
<dbReference type="PANTHER" id="PTHR23005">
    <property type="entry name" value="RETINITIS PIGMENTOSA 1 PROTEIN"/>
    <property type="match status" value="1"/>
</dbReference>
<reference evidence="8" key="2">
    <citation type="submission" date="2025-09" db="UniProtKB">
        <authorList>
            <consortium name="Ensembl"/>
        </authorList>
    </citation>
    <scope>IDENTIFICATION</scope>
</reference>
<dbReference type="Proteomes" id="UP000694569">
    <property type="component" value="Unplaced"/>
</dbReference>
<dbReference type="PROSITE" id="PS50309">
    <property type="entry name" value="DC"/>
    <property type="match status" value="2"/>
</dbReference>
<evidence type="ECO:0000313" key="8">
    <source>
        <dbReference type="Ensembl" id="ENSLLEP00000012286.1"/>
    </source>
</evidence>
<dbReference type="AlphaFoldDB" id="A0A8C5MHS2"/>
<dbReference type="GO" id="GO:0035082">
    <property type="term" value="P:axoneme assembly"/>
    <property type="evidence" value="ECO:0007669"/>
    <property type="project" value="TreeGrafter"/>
</dbReference>
<evidence type="ECO:0000256" key="3">
    <source>
        <dbReference type="ARBA" id="ARBA00022490"/>
    </source>
</evidence>
<evidence type="ECO:0000256" key="5">
    <source>
        <dbReference type="ARBA" id="ARBA00023273"/>
    </source>
</evidence>
<protein>
    <recommendedName>
        <fullName evidence="7">Doublecortin domain-containing protein</fullName>
    </recommendedName>
</protein>
<name>A0A8C5MHS2_9ANUR</name>
<dbReference type="OrthoDB" id="1738954at2759"/>
<keyword evidence="5" id="KW-0966">Cell projection</keyword>
<dbReference type="PANTHER" id="PTHR23005:SF3">
    <property type="entry name" value="RETINITIS PIGMENTOSA 1-LIKE 1 PROTEIN"/>
    <property type="match status" value="1"/>
</dbReference>
<dbReference type="Pfam" id="PF03607">
    <property type="entry name" value="DCX"/>
    <property type="match status" value="2"/>
</dbReference>
<reference evidence="8" key="1">
    <citation type="submission" date="2025-08" db="UniProtKB">
        <authorList>
            <consortium name="Ensembl"/>
        </authorList>
    </citation>
    <scope>IDENTIFICATION</scope>
</reference>
<evidence type="ECO:0000259" key="7">
    <source>
        <dbReference type="PROSITE" id="PS50309"/>
    </source>
</evidence>
<dbReference type="Ensembl" id="ENSLLET00000012771.1">
    <property type="protein sequence ID" value="ENSLLEP00000012286.1"/>
    <property type="gene ID" value="ENSLLEG00000007804.1"/>
</dbReference>
<evidence type="ECO:0000256" key="6">
    <source>
        <dbReference type="SAM" id="MobiDB-lite"/>
    </source>
</evidence>
<proteinExistence type="predicted"/>
<dbReference type="GO" id="GO:0005930">
    <property type="term" value="C:axoneme"/>
    <property type="evidence" value="ECO:0007669"/>
    <property type="project" value="TreeGrafter"/>
</dbReference>
<sequence>MNPTGTEGSMAAPFSPEQSLPAVARPHPVTEVIPAKKITFYKSGDPQFGGVKLAINRRSFKSFSALMDDLSNRVPLPFGVRTITTPKGTHAIKRLDQLQDGGRYICSDKKYVYPIAGGGPGRKVSLHRPSRPQSARKQVQQEEQDEEHVAALSQHAPKQRKKITLVKNGDPTFRRPIILNHRNARSFKAFIEDASDLLQYTVRRVYTGDGRRVSKKNQALIRTSRTYPEFGSSPNPNFPFVRVRTRTPMQVNGAENSVF</sequence>
<evidence type="ECO:0000256" key="2">
    <source>
        <dbReference type="ARBA" id="ARBA00004496"/>
    </source>
</evidence>
<dbReference type="Gene3D" id="3.10.20.230">
    <property type="entry name" value="Doublecortin domain"/>
    <property type="match status" value="2"/>
</dbReference>